<comment type="caution">
    <text evidence="14">The sequence shown here is derived from an EMBL/GenBank/DDBJ whole genome shotgun (WGS) entry which is preliminary data.</text>
</comment>
<dbReference type="CDD" id="cd18804">
    <property type="entry name" value="SF2_C_priA"/>
    <property type="match status" value="1"/>
</dbReference>
<dbReference type="PANTHER" id="PTHR30580">
    <property type="entry name" value="PRIMOSOMAL PROTEIN N"/>
    <property type="match status" value="1"/>
</dbReference>
<comment type="similarity">
    <text evidence="11">Belongs to the helicase family. PriA subfamily.</text>
</comment>
<comment type="subunit">
    <text evidence="11">Component of the replication restart primosome.</text>
</comment>
<feature type="binding site" evidence="11">
    <location>
        <position position="534"/>
    </location>
    <ligand>
        <name>Zn(2+)</name>
        <dbReference type="ChEBI" id="CHEBI:29105"/>
        <label>2</label>
    </ligand>
</feature>
<dbReference type="Gene3D" id="3.40.50.300">
    <property type="entry name" value="P-loop containing nucleotide triphosphate hydrolases"/>
    <property type="match status" value="2"/>
</dbReference>
<comment type="cofactor">
    <cofactor evidence="11">
        <name>Zn(2+)</name>
        <dbReference type="ChEBI" id="CHEBI:29105"/>
    </cofactor>
    <text evidence="11">Binds 2 zinc ions per subunit.</text>
</comment>
<dbReference type="EMBL" id="JBHSEF010000011">
    <property type="protein sequence ID" value="MFC4354404.1"/>
    <property type="molecule type" value="Genomic_DNA"/>
</dbReference>
<evidence type="ECO:0000256" key="4">
    <source>
        <dbReference type="ARBA" id="ARBA00022741"/>
    </source>
</evidence>
<evidence type="ECO:0000256" key="8">
    <source>
        <dbReference type="ARBA" id="ARBA00022840"/>
    </source>
</evidence>
<dbReference type="HAMAP" id="MF_00983">
    <property type="entry name" value="PriA"/>
    <property type="match status" value="1"/>
</dbReference>
<dbReference type="InterPro" id="IPR011545">
    <property type="entry name" value="DEAD/DEAH_box_helicase_dom"/>
</dbReference>
<feature type="binding site" evidence="11">
    <location>
        <position position="513"/>
    </location>
    <ligand>
        <name>Zn(2+)</name>
        <dbReference type="ChEBI" id="CHEBI:29105"/>
        <label>2</label>
    </ligand>
</feature>
<evidence type="ECO:0000313" key="14">
    <source>
        <dbReference type="EMBL" id="MFC4354404.1"/>
    </source>
</evidence>
<evidence type="ECO:0000259" key="13">
    <source>
        <dbReference type="PROSITE" id="PS51194"/>
    </source>
</evidence>
<evidence type="ECO:0000313" key="15">
    <source>
        <dbReference type="Proteomes" id="UP001595733"/>
    </source>
</evidence>
<dbReference type="SMART" id="SM00490">
    <property type="entry name" value="HELICc"/>
    <property type="match status" value="1"/>
</dbReference>
<dbReference type="Pfam" id="PF00270">
    <property type="entry name" value="DEAD"/>
    <property type="match status" value="1"/>
</dbReference>
<feature type="binding site" evidence="11">
    <location>
        <position position="507"/>
    </location>
    <ligand>
        <name>Zn(2+)</name>
        <dbReference type="ChEBI" id="CHEBI:29105"/>
        <label>1</label>
    </ligand>
</feature>
<dbReference type="NCBIfam" id="NF004066">
    <property type="entry name" value="PRK05580.1-3"/>
    <property type="match status" value="1"/>
</dbReference>
<dbReference type="InterPro" id="IPR014001">
    <property type="entry name" value="Helicase_ATP-bd"/>
</dbReference>
<dbReference type="Pfam" id="PF17764">
    <property type="entry name" value="PriA_3primeBD"/>
    <property type="match status" value="1"/>
</dbReference>
<keyword evidence="8 11" id="KW-0067">ATP-binding</keyword>
<keyword evidence="1 11" id="KW-0639">Primosome</keyword>
<dbReference type="SMART" id="SM00487">
    <property type="entry name" value="DEXDc"/>
    <property type="match status" value="1"/>
</dbReference>
<keyword evidence="9 11" id="KW-0238">DNA-binding</keyword>
<evidence type="ECO:0000256" key="5">
    <source>
        <dbReference type="ARBA" id="ARBA00022801"/>
    </source>
</evidence>
<proteinExistence type="inferred from homology"/>
<dbReference type="GO" id="GO:0016787">
    <property type="term" value="F:hydrolase activity"/>
    <property type="evidence" value="ECO:0007669"/>
    <property type="project" value="UniProtKB-KW"/>
</dbReference>
<feature type="binding site" evidence="11">
    <location>
        <position position="504"/>
    </location>
    <ligand>
        <name>Zn(2+)</name>
        <dbReference type="ChEBI" id="CHEBI:29105"/>
        <label>1</label>
    </ligand>
</feature>
<feature type="binding site" evidence="11">
    <location>
        <position position="516"/>
    </location>
    <ligand>
        <name>Zn(2+)</name>
        <dbReference type="ChEBI" id="CHEBI:29105"/>
        <label>2</label>
    </ligand>
</feature>
<feature type="domain" description="Helicase C-terminal" evidence="13">
    <location>
        <begin position="539"/>
        <end position="696"/>
    </location>
</feature>
<dbReference type="InterPro" id="IPR041222">
    <property type="entry name" value="PriA_3primeBD"/>
</dbReference>
<comment type="function">
    <text evidence="11">Initiates the restart of stalled replication forks, which reloads the replicative helicase on sites other than the origin of replication. Recognizes and binds to abandoned replication forks and remodels them to uncover a helicase loading site. Promotes assembly of the primosome at these replication forks.</text>
</comment>
<keyword evidence="2 11" id="KW-0235">DNA replication</keyword>
<feature type="binding site" evidence="11">
    <location>
        <position position="547"/>
    </location>
    <ligand>
        <name>Zn(2+)</name>
        <dbReference type="ChEBI" id="CHEBI:29105"/>
        <label>1</label>
    </ligand>
</feature>
<evidence type="ECO:0000256" key="1">
    <source>
        <dbReference type="ARBA" id="ARBA00022515"/>
    </source>
</evidence>
<dbReference type="NCBIfam" id="TIGR00595">
    <property type="entry name" value="priA"/>
    <property type="match status" value="1"/>
</dbReference>
<organism evidence="14 15">
    <name type="scientific">Chryseomicrobium palamuruense</name>
    <dbReference type="NCBI Taxonomy" id="682973"/>
    <lineage>
        <taxon>Bacteria</taxon>
        <taxon>Bacillati</taxon>
        <taxon>Bacillota</taxon>
        <taxon>Bacilli</taxon>
        <taxon>Bacillales</taxon>
        <taxon>Caryophanaceae</taxon>
        <taxon>Chryseomicrobium</taxon>
    </lineage>
</organism>
<feature type="binding site" evidence="11">
    <location>
        <position position="531"/>
    </location>
    <ligand>
        <name>Zn(2+)</name>
        <dbReference type="ChEBI" id="CHEBI:29105"/>
        <label>2</label>
    </ligand>
</feature>
<feature type="domain" description="Helicase ATP-binding" evidence="12">
    <location>
        <begin position="276"/>
        <end position="442"/>
    </location>
</feature>
<keyword evidence="7 11" id="KW-0862">Zinc</keyword>
<evidence type="ECO:0000256" key="10">
    <source>
        <dbReference type="ARBA" id="ARBA00023235"/>
    </source>
</evidence>
<feature type="binding site" evidence="11">
    <location>
        <position position="544"/>
    </location>
    <ligand>
        <name>Zn(2+)</name>
        <dbReference type="ChEBI" id="CHEBI:29105"/>
        <label>1</label>
    </ligand>
</feature>
<dbReference type="Pfam" id="PF18074">
    <property type="entry name" value="PriA_C"/>
    <property type="match status" value="1"/>
</dbReference>
<dbReference type="InterPro" id="IPR042115">
    <property type="entry name" value="PriA_3primeBD_sf"/>
</dbReference>
<name>A0ABV8UTE0_9BACL</name>
<dbReference type="PROSITE" id="PS51194">
    <property type="entry name" value="HELICASE_CTER"/>
    <property type="match status" value="1"/>
</dbReference>
<evidence type="ECO:0000256" key="3">
    <source>
        <dbReference type="ARBA" id="ARBA00022723"/>
    </source>
</evidence>
<dbReference type="InterPro" id="IPR027417">
    <property type="entry name" value="P-loop_NTPase"/>
</dbReference>
<evidence type="ECO:0000256" key="2">
    <source>
        <dbReference type="ARBA" id="ARBA00022705"/>
    </source>
</evidence>
<dbReference type="EC" id="5.6.2.4" evidence="11"/>
<dbReference type="PROSITE" id="PS51192">
    <property type="entry name" value="HELICASE_ATP_BIND_1"/>
    <property type="match status" value="1"/>
</dbReference>
<dbReference type="Pfam" id="PF18319">
    <property type="entry name" value="Zn_ribbon_PriA"/>
    <property type="match status" value="1"/>
</dbReference>
<sequence>MAIVIAKVIVDVSTAAIDRPFDYQVPEEWEAFIQPGVRVHVPFGPRKVQGFVIGIDETSQVESAKLKPLQSVIDVEPVLTKELLELAKWLKDDTLCFYNDALQVMIPAALRAAYSKIVHVDSSVSLSQKFESLLSKDREVDFQQIEKAKLLPELKHLLQNQLAEIETRIRQRSTPKKQTVYHVASVPEEIGGNAKKQLQVLEWIREKQVSFFTLPQLQQDFSVTGAVVEAMVQKGYLTKKKQEIYREIEMLGDASTDKVVELTDKQNDVLSQIITSADQQQSDVFLLHGITGSGKTEIYLHAIEHTLSLNKEAIMLVPEIALTPQMVLRFKMRFGEQVAVMHSGLSIGEKYDEWRKVIRKEVKVVVGARSAIFAPFENLGLLILDEEHESSYKQEDSPRYHAREVAKWRAEFAHCPVILGSATPSIESYARATKGVYHLVKLPGRANAKPLPPVELIDMREQLKGGNRSMFSIELADAIRDRLAKREQIVLFLNKRGFSSFVLCRDCGSTVQCPNCDISLTYHRMGEALRCHYCGYEEQVPTQCPQCKSEHIRFFGTGTQKVEEELTRLFPEARTLRMDVDTTRTKGAHERILHHFGQKQAEILLGTQMIAKGLDFPDVTLVGVLNADTSLHLADFRAAEKTFQLITQVSGRAGRHEKEGKVIVQTYDPDHYALEYAKMHDYVAFYTKEMQIRKVYEYPPFYYLTHIQISHPDVLVTAEYADKVASWLRDELSNQATVIGPTASAISRIQDRYRYQCIIKYKKEPNLIPVLHQLLKLTRSEWEKQGVRIGIDLHPSTLV</sequence>
<gene>
    <name evidence="11 14" type="primary">priA</name>
    <name evidence="14" type="ORF">ACFO0S_04850</name>
</gene>
<evidence type="ECO:0000259" key="12">
    <source>
        <dbReference type="PROSITE" id="PS51192"/>
    </source>
</evidence>
<evidence type="ECO:0000256" key="11">
    <source>
        <dbReference type="HAMAP-Rule" id="MF_00983"/>
    </source>
</evidence>
<comment type="catalytic activity">
    <reaction evidence="11">
        <text>Couples ATP hydrolysis with the unwinding of duplex DNA by translocating in the 3'-5' direction.</text>
        <dbReference type="EC" id="5.6.2.4"/>
    </reaction>
</comment>
<keyword evidence="4 11" id="KW-0547">Nucleotide-binding</keyword>
<evidence type="ECO:0000256" key="7">
    <source>
        <dbReference type="ARBA" id="ARBA00022833"/>
    </source>
</evidence>
<dbReference type="Pfam" id="PF00271">
    <property type="entry name" value="Helicase_C"/>
    <property type="match status" value="1"/>
</dbReference>
<reference evidence="15" key="1">
    <citation type="journal article" date="2019" name="Int. J. Syst. Evol. Microbiol.">
        <title>The Global Catalogue of Microorganisms (GCM) 10K type strain sequencing project: providing services to taxonomists for standard genome sequencing and annotation.</title>
        <authorList>
            <consortium name="The Broad Institute Genomics Platform"/>
            <consortium name="The Broad Institute Genome Sequencing Center for Infectious Disease"/>
            <person name="Wu L."/>
            <person name="Ma J."/>
        </authorList>
    </citation>
    <scope>NUCLEOTIDE SEQUENCE [LARGE SCALE GENOMIC DNA]</scope>
    <source>
        <strain evidence="15">CCUG 50353</strain>
    </source>
</reference>
<dbReference type="InterPro" id="IPR001650">
    <property type="entry name" value="Helicase_C-like"/>
</dbReference>
<dbReference type="PANTHER" id="PTHR30580:SF0">
    <property type="entry name" value="PRIMOSOMAL PROTEIN N"/>
    <property type="match status" value="1"/>
</dbReference>
<comment type="catalytic activity">
    <reaction evidence="11">
        <text>ATP + H2O = ADP + phosphate + H(+)</text>
        <dbReference type="Rhea" id="RHEA:13065"/>
        <dbReference type="ChEBI" id="CHEBI:15377"/>
        <dbReference type="ChEBI" id="CHEBI:15378"/>
        <dbReference type="ChEBI" id="CHEBI:30616"/>
        <dbReference type="ChEBI" id="CHEBI:43474"/>
        <dbReference type="ChEBI" id="CHEBI:456216"/>
        <dbReference type="EC" id="5.6.2.4"/>
    </reaction>
</comment>
<dbReference type="Proteomes" id="UP001595733">
    <property type="component" value="Unassembled WGS sequence"/>
</dbReference>
<evidence type="ECO:0000256" key="6">
    <source>
        <dbReference type="ARBA" id="ARBA00022806"/>
    </source>
</evidence>
<dbReference type="CDD" id="cd17929">
    <property type="entry name" value="DEXHc_priA"/>
    <property type="match status" value="1"/>
</dbReference>
<keyword evidence="3 11" id="KW-0479">Metal-binding</keyword>
<dbReference type="Gene3D" id="3.40.1440.60">
    <property type="entry name" value="PriA, 3(prime) DNA-binding domain"/>
    <property type="match status" value="1"/>
</dbReference>
<dbReference type="InterPro" id="IPR041236">
    <property type="entry name" value="PriA_C"/>
</dbReference>
<keyword evidence="15" id="KW-1185">Reference proteome</keyword>
<accession>A0ABV8UTE0</accession>
<keyword evidence="6 11" id="KW-0347">Helicase</keyword>
<dbReference type="SUPFAM" id="SSF52540">
    <property type="entry name" value="P-loop containing nucleoside triphosphate hydrolases"/>
    <property type="match status" value="2"/>
</dbReference>
<keyword evidence="5 11" id="KW-0378">Hydrolase</keyword>
<protein>
    <recommendedName>
        <fullName evidence="11">Replication restart protein PriA</fullName>
    </recommendedName>
    <alternativeName>
        <fullName evidence="11">ATP-dependent DNA helicase PriA</fullName>
        <ecNumber evidence="11">5.6.2.4</ecNumber>
    </alternativeName>
    <alternativeName>
        <fullName evidence="11">DNA 3'-5' helicase PriA</fullName>
    </alternativeName>
</protein>
<evidence type="ECO:0000256" key="9">
    <source>
        <dbReference type="ARBA" id="ARBA00023125"/>
    </source>
</evidence>
<keyword evidence="10 11" id="KW-0413">Isomerase</keyword>
<dbReference type="InterPro" id="IPR005259">
    <property type="entry name" value="PriA"/>
</dbReference>
<dbReference type="InterPro" id="IPR040498">
    <property type="entry name" value="PriA_CRR"/>
</dbReference>